<reference evidence="14 16" key="1">
    <citation type="submission" date="2019-09" db="EMBL/GenBank/DDBJ databases">
        <authorList>
            <person name="Ou C."/>
        </authorList>
    </citation>
    <scope>NUCLEOTIDE SEQUENCE [LARGE SCALE GENOMIC DNA]</scope>
    <source>
        <strain evidence="14">S2</strain>
        <tissue evidence="14">Leaf</tissue>
    </source>
</reference>
<evidence type="ECO:0000256" key="1">
    <source>
        <dbReference type="ARBA" id="ARBA00004123"/>
    </source>
</evidence>
<dbReference type="GO" id="GO:0008270">
    <property type="term" value="F:zinc ion binding"/>
    <property type="evidence" value="ECO:0007669"/>
    <property type="project" value="UniProtKB-KW"/>
</dbReference>
<accession>A0A5N5HNI4</accession>
<dbReference type="Pfam" id="PF05699">
    <property type="entry name" value="Dimer_Tnp_hAT"/>
    <property type="match status" value="1"/>
</dbReference>
<dbReference type="EMBL" id="SMOL01000148">
    <property type="protein sequence ID" value="KAB2629517.1"/>
    <property type="molecule type" value="Genomic_DNA"/>
</dbReference>
<comment type="subunit">
    <text evidence="2">Homodimer.</text>
</comment>
<feature type="region of interest" description="Disordered" evidence="12">
    <location>
        <begin position="120"/>
        <end position="178"/>
    </location>
</feature>
<dbReference type="SUPFAM" id="SSF53098">
    <property type="entry name" value="Ribonuclease H-like"/>
    <property type="match status" value="1"/>
</dbReference>
<evidence type="ECO:0000313" key="16">
    <source>
        <dbReference type="Proteomes" id="UP000327157"/>
    </source>
</evidence>
<evidence type="ECO:0000256" key="2">
    <source>
        <dbReference type="ARBA" id="ARBA00011738"/>
    </source>
</evidence>
<dbReference type="EMBL" id="SMOL01000148">
    <property type="protein sequence ID" value="KAB2629479.1"/>
    <property type="molecule type" value="Genomic_DNA"/>
</dbReference>
<dbReference type="Pfam" id="PF16880">
    <property type="entry name" value="EHD_N"/>
    <property type="match status" value="1"/>
</dbReference>
<dbReference type="PROSITE" id="PS50808">
    <property type="entry name" value="ZF_BED"/>
    <property type="match status" value="1"/>
</dbReference>
<dbReference type="Proteomes" id="UP000327157">
    <property type="component" value="Chromosome 8"/>
</dbReference>
<evidence type="ECO:0000256" key="4">
    <source>
        <dbReference type="ARBA" id="ARBA00022771"/>
    </source>
</evidence>
<keyword evidence="7" id="KW-0238">DNA-binding</keyword>
<dbReference type="GO" id="GO:0005634">
    <property type="term" value="C:nucleus"/>
    <property type="evidence" value="ECO:0007669"/>
    <property type="project" value="UniProtKB-SubCell"/>
</dbReference>
<evidence type="ECO:0000313" key="15">
    <source>
        <dbReference type="EMBL" id="KAB2629517.1"/>
    </source>
</evidence>
<feature type="coiled-coil region" evidence="11">
    <location>
        <begin position="677"/>
        <end position="704"/>
    </location>
</feature>
<dbReference type="GO" id="GO:0046983">
    <property type="term" value="F:protein dimerization activity"/>
    <property type="evidence" value="ECO:0007669"/>
    <property type="project" value="InterPro"/>
</dbReference>
<reference evidence="14 16" key="3">
    <citation type="submission" date="2019-11" db="EMBL/GenBank/DDBJ databases">
        <title>A de novo genome assembly of a pear dwarfing rootstock.</title>
        <authorList>
            <person name="Wang F."/>
            <person name="Wang J."/>
            <person name="Li S."/>
            <person name="Zhang Y."/>
            <person name="Fang M."/>
            <person name="Ma L."/>
            <person name="Zhao Y."/>
            <person name="Jiang S."/>
        </authorList>
    </citation>
    <scope>NUCLEOTIDE SEQUENCE [LARGE SCALE GENOMIC DNA]</scope>
    <source>
        <strain evidence="14">S2</strain>
        <tissue evidence="14">Leaf</tissue>
    </source>
</reference>
<protein>
    <recommendedName>
        <fullName evidence="13">BED-type domain-containing protein</fullName>
    </recommendedName>
</protein>
<evidence type="ECO:0000313" key="14">
    <source>
        <dbReference type="EMBL" id="KAB2629479.1"/>
    </source>
</evidence>
<evidence type="ECO:0000256" key="5">
    <source>
        <dbReference type="ARBA" id="ARBA00022833"/>
    </source>
</evidence>
<dbReference type="InterPro" id="IPR003656">
    <property type="entry name" value="Znf_BED"/>
</dbReference>
<evidence type="ECO:0000256" key="7">
    <source>
        <dbReference type="ARBA" id="ARBA00023125"/>
    </source>
</evidence>
<dbReference type="PANTHER" id="PTHR46481:SF8">
    <property type="entry name" value="ZINC FINGER BED DOMAIN-CONTAINING PROTEIN RICESLEEPER 1-LIKE"/>
    <property type="match status" value="1"/>
</dbReference>
<dbReference type="Pfam" id="PF14372">
    <property type="entry name" value="hAT-like_RNase-H"/>
    <property type="match status" value="1"/>
</dbReference>
<evidence type="ECO:0000256" key="8">
    <source>
        <dbReference type="ARBA" id="ARBA00023163"/>
    </source>
</evidence>
<dbReference type="OrthoDB" id="1166671at2759"/>
<sequence>MLTVVGTNTTAPPTPLSRPPSLTPSPLSSSTLKLSQRCIMQVSGYFLVTVSEVEIVMLSGSGTPWTEEEHSLVKKLKPLEVTYKFNNFVSPLLVSEHYSLLLSNRDFYIMSQSQSQSTASSTNVASSTATSSCPPQPTQAQPTQLKPSMPSPNPSSSRKRKTPPIPKTKQPTIIASLERSSSKRSWVWDHVTKSTVSEIQEVENDGKKEKVEVQVLKAKCNHCNAVFACDTSGGGTSTYIKHINKHCKSYKPIDELQKVLGSSGPSGDVKNMLIAKGWSQEENVEGIIEFIVIEEVPFSIVESEGFRQMMCKVQPRLHVPSRRTIVRELFSMYDSMKDQLKKEIHNHRVSLTTDTWTSVQNLNYMVLTAHFVDDDWNMHKRILNFCLISSYEGKEIGKMIEQCLVEWGIEKVMCISVDNASANKVAIEYVVRKMQKWPNSKVIMNGKFMHVRCLAHIINLVVKHGLKRLDTSVDALRNAVRFVRSSPRMLSYFKKCVENEKLDNRDLVVMDVPTRWNSIYMILESCLKFKKAFERMIEDDEANIYTTYFSEKVFNDEGEEVAGKGRVGPPKEEDWDSAEVFVEFLKVFYLITLKVSASKYPTSNTAIHDVIAVENEIEKLFLPEYMQTGRTADLVLHDMAFNMRAKYRKYFGSIESLNQIFVIALVLDPRFKLRHYMHLCRKQLQLLEEEIEHKSNQVKTLLKTMCDEYASQAFDSQTQQKGREDLVLDTSSSRLKQSSSSVPIENLMIFSQIMDDWEKELEDTEDIALAHVVDRYLLDTVKKVPHGSQFDVLKWWKLKGRSIYPTLALIAKDVLPIQVSTVASESALSGGKKVIDPCRSCLLPQIVESLMCLQNWIRSEPIGSIEYESSPAKLEFYQECEEDWM</sequence>
<organism evidence="14 16">
    <name type="scientific">Pyrus ussuriensis x Pyrus communis</name>
    <dbReference type="NCBI Taxonomy" id="2448454"/>
    <lineage>
        <taxon>Eukaryota</taxon>
        <taxon>Viridiplantae</taxon>
        <taxon>Streptophyta</taxon>
        <taxon>Embryophyta</taxon>
        <taxon>Tracheophyta</taxon>
        <taxon>Spermatophyta</taxon>
        <taxon>Magnoliopsida</taxon>
        <taxon>eudicotyledons</taxon>
        <taxon>Gunneridae</taxon>
        <taxon>Pentapetalae</taxon>
        <taxon>rosids</taxon>
        <taxon>fabids</taxon>
        <taxon>Rosales</taxon>
        <taxon>Rosaceae</taxon>
        <taxon>Amygdaloideae</taxon>
        <taxon>Maleae</taxon>
        <taxon>Pyrus</taxon>
    </lineage>
</organism>
<dbReference type="InterPro" id="IPR052035">
    <property type="entry name" value="ZnF_BED_domain_contain"/>
</dbReference>
<dbReference type="InterPro" id="IPR008906">
    <property type="entry name" value="HATC_C_dom"/>
</dbReference>
<reference evidence="16" key="2">
    <citation type="submission" date="2019-10" db="EMBL/GenBank/DDBJ databases">
        <title>A de novo genome assembly of a pear dwarfing rootstock.</title>
        <authorList>
            <person name="Wang F."/>
            <person name="Wang J."/>
            <person name="Li S."/>
            <person name="Zhang Y."/>
            <person name="Fang M."/>
            <person name="Ma L."/>
            <person name="Zhao Y."/>
            <person name="Jiang S."/>
        </authorList>
    </citation>
    <scope>NUCLEOTIDE SEQUENCE [LARGE SCALE GENOMIC DNA]</scope>
</reference>
<dbReference type="SMART" id="SM00614">
    <property type="entry name" value="ZnF_BED"/>
    <property type="match status" value="1"/>
</dbReference>
<keyword evidence="6" id="KW-0805">Transcription regulation</keyword>
<evidence type="ECO:0000256" key="3">
    <source>
        <dbReference type="ARBA" id="ARBA00022723"/>
    </source>
</evidence>
<dbReference type="SUPFAM" id="SSF140996">
    <property type="entry name" value="Hermes dimerisation domain"/>
    <property type="match status" value="1"/>
</dbReference>
<gene>
    <name evidence="14" type="ORF">D8674_034274</name>
    <name evidence="15" type="ORF">D8674_034312</name>
</gene>
<evidence type="ECO:0000256" key="6">
    <source>
        <dbReference type="ARBA" id="ARBA00023015"/>
    </source>
</evidence>
<proteinExistence type="predicted"/>
<dbReference type="InterPro" id="IPR025525">
    <property type="entry name" value="hAT-like_transposase_RNase-H"/>
</dbReference>
<keyword evidence="8" id="KW-0804">Transcription</keyword>
<evidence type="ECO:0000259" key="13">
    <source>
        <dbReference type="PROSITE" id="PS50808"/>
    </source>
</evidence>
<evidence type="ECO:0000256" key="9">
    <source>
        <dbReference type="ARBA" id="ARBA00023242"/>
    </source>
</evidence>
<feature type="compositionally biased region" description="Pro residues" evidence="12">
    <location>
        <begin position="12"/>
        <end position="23"/>
    </location>
</feature>
<feature type="compositionally biased region" description="Low complexity" evidence="12">
    <location>
        <begin position="120"/>
        <end position="148"/>
    </location>
</feature>
<keyword evidence="16" id="KW-1185">Reference proteome</keyword>
<keyword evidence="4 10" id="KW-0863">Zinc-finger</keyword>
<keyword evidence="5" id="KW-0862">Zinc</keyword>
<dbReference type="InterPro" id="IPR012337">
    <property type="entry name" value="RNaseH-like_sf"/>
</dbReference>
<name>A0A5N5HNI4_9ROSA</name>
<dbReference type="AlphaFoldDB" id="A0A5N5HNI4"/>
<keyword evidence="9" id="KW-0539">Nucleus</keyword>
<feature type="domain" description="BED-type" evidence="13">
    <location>
        <begin position="182"/>
        <end position="253"/>
    </location>
</feature>
<evidence type="ECO:0000256" key="12">
    <source>
        <dbReference type="SAM" id="MobiDB-lite"/>
    </source>
</evidence>
<dbReference type="GO" id="GO:0003677">
    <property type="term" value="F:DNA binding"/>
    <property type="evidence" value="ECO:0007669"/>
    <property type="project" value="UniProtKB-KW"/>
</dbReference>
<evidence type="ECO:0000256" key="11">
    <source>
        <dbReference type="SAM" id="Coils"/>
    </source>
</evidence>
<keyword evidence="11" id="KW-0175">Coiled coil</keyword>
<feature type="region of interest" description="Disordered" evidence="12">
    <location>
        <begin position="1"/>
        <end position="28"/>
    </location>
</feature>
<comment type="subcellular location">
    <subcellularLocation>
        <location evidence="1">Nucleus</location>
    </subcellularLocation>
</comment>
<keyword evidence="3" id="KW-0479">Metal-binding</keyword>
<dbReference type="PANTHER" id="PTHR46481">
    <property type="entry name" value="ZINC FINGER BED DOMAIN-CONTAINING PROTEIN 4"/>
    <property type="match status" value="1"/>
</dbReference>
<comment type="caution">
    <text evidence="14">The sequence shown here is derived from an EMBL/GenBank/DDBJ whole genome shotgun (WGS) entry which is preliminary data.</text>
</comment>
<dbReference type="InterPro" id="IPR031692">
    <property type="entry name" value="EHD_N"/>
</dbReference>
<evidence type="ECO:0000256" key="10">
    <source>
        <dbReference type="PROSITE-ProRule" id="PRU00027"/>
    </source>
</evidence>